<dbReference type="Pfam" id="PF26129">
    <property type="entry name" value="Vwde"/>
    <property type="match status" value="1"/>
</dbReference>
<protein>
    <submittedName>
        <fullName evidence="3">TN</fullName>
    </submittedName>
</protein>
<keyword evidence="1" id="KW-1133">Transmembrane helix</keyword>
<feature type="transmembrane region" description="Helical" evidence="1">
    <location>
        <begin position="404"/>
        <end position="427"/>
    </location>
</feature>
<accession>A0A6J8AZS6</accession>
<feature type="domain" description="Vwde helical" evidence="2">
    <location>
        <begin position="135"/>
        <end position="221"/>
    </location>
</feature>
<evidence type="ECO:0000259" key="2">
    <source>
        <dbReference type="Pfam" id="PF26129"/>
    </source>
</evidence>
<dbReference type="InterPro" id="IPR058727">
    <property type="entry name" value="Helical_Vwde"/>
</dbReference>
<sequence length="495" mass="55584">MVDEQLFVEEPEFLKKIDVGYNSNVIVDNNKNNPNLATFCSCEQQAGSTDSLDDFNSINCNLTDSSEECLDSSSSSGSYVEYESCLQPLRRRRSVNFPHKISKRSLGNDDDVVDFQPLTYSDDVNETETEPPATFRNGWTSDRAYNICFNSINDALQNDMYKDYVDVPVDKFIESCVKDIEVAGDTTFLSDTINTMVTRIMTELVKTESLYTQKSSDGSQTLLEYFASALCLNNCSDNGICKSGVCMCDNGHLGEDCSYTTSLPPTGISLPSDGECKLTTRPCKAMNIFGEFLTTSVWCKRRHFQILENDLLYTPSEELVLAEYRNPFMLTLDLPTSRKKRSVDNKVLSEGYDISFSYDGQNFGKETSIIIYDDLKYSCNTTTKTCISLIVEESVEEAETKRDVIMIVVPVTVSVVVIIAITSVICFKLMTKASKAKIASYGDESHQKTTSSDKWTGRENTVSELEFKFENKTGEDAFAMQYPAPKENIDVWNDF</sequence>
<dbReference type="EMBL" id="CACVKT020002096">
    <property type="protein sequence ID" value="CAC5375040.1"/>
    <property type="molecule type" value="Genomic_DNA"/>
</dbReference>
<name>A0A6J8AZS6_MYTCO</name>
<evidence type="ECO:0000256" key="1">
    <source>
        <dbReference type="SAM" id="Phobius"/>
    </source>
</evidence>
<evidence type="ECO:0000313" key="3">
    <source>
        <dbReference type="EMBL" id="CAC5375040.1"/>
    </source>
</evidence>
<dbReference type="OrthoDB" id="6126170at2759"/>
<proteinExistence type="predicted"/>
<keyword evidence="1" id="KW-0472">Membrane</keyword>
<reference evidence="3 4" key="1">
    <citation type="submission" date="2020-06" db="EMBL/GenBank/DDBJ databases">
        <authorList>
            <person name="Li R."/>
            <person name="Bekaert M."/>
        </authorList>
    </citation>
    <scope>NUCLEOTIDE SEQUENCE [LARGE SCALE GENOMIC DNA]</scope>
    <source>
        <strain evidence="4">wild</strain>
    </source>
</reference>
<dbReference type="AlphaFoldDB" id="A0A6J8AZS6"/>
<dbReference type="Proteomes" id="UP000507470">
    <property type="component" value="Unassembled WGS sequence"/>
</dbReference>
<evidence type="ECO:0000313" key="4">
    <source>
        <dbReference type="Proteomes" id="UP000507470"/>
    </source>
</evidence>
<gene>
    <name evidence="3" type="ORF">MCOR_12212</name>
</gene>
<keyword evidence="1" id="KW-0812">Transmembrane</keyword>
<dbReference type="Gene3D" id="2.60.120.260">
    <property type="entry name" value="Galactose-binding domain-like"/>
    <property type="match status" value="1"/>
</dbReference>
<keyword evidence="4" id="KW-1185">Reference proteome</keyword>
<organism evidence="3 4">
    <name type="scientific">Mytilus coruscus</name>
    <name type="common">Sea mussel</name>
    <dbReference type="NCBI Taxonomy" id="42192"/>
    <lineage>
        <taxon>Eukaryota</taxon>
        <taxon>Metazoa</taxon>
        <taxon>Spiralia</taxon>
        <taxon>Lophotrochozoa</taxon>
        <taxon>Mollusca</taxon>
        <taxon>Bivalvia</taxon>
        <taxon>Autobranchia</taxon>
        <taxon>Pteriomorphia</taxon>
        <taxon>Mytilida</taxon>
        <taxon>Mytiloidea</taxon>
        <taxon>Mytilidae</taxon>
        <taxon>Mytilinae</taxon>
        <taxon>Mytilus</taxon>
    </lineage>
</organism>